<dbReference type="EMBL" id="ACDN02000023">
    <property type="protein sequence ID" value="EQM94753.1"/>
    <property type="molecule type" value="Genomic_DNA"/>
</dbReference>
<evidence type="ECO:0000313" key="2">
    <source>
        <dbReference type="Proteomes" id="UP000005085"/>
    </source>
</evidence>
<name>T5LDU4_9HELI</name>
<protein>
    <submittedName>
        <fullName evidence="1">Uncharacterized protein</fullName>
    </submittedName>
</protein>
<reference evidence="1 2" key="1">
    <citation type="journal article" date="2014" name="Genome Announc.">
        <title>Draft genome sequences of six enterohepatic helicobacter species isolated from humans and one from rhesus macaques.</title>
        <authorList>
            <person name="Shen Z."/>
            <person name="Sheh A."/>
            <person name="Young S.K."/>
            <person name="Abouelliel A."/>
            <person name="Ward D.V."/>
            <person name="Earl A.M."/>
            <person name="Fox J.G."/>
        </authorList>
    </citation>
    <scope>NUCLEOTIDE SEQUENCE [LARGE SCALE GENOMIC DNA]</scope>
    <source>
        <strain evidence="1 2">ATCC 43879</strain>
    </source>
</reference>
<dbReference type="HOGENOM" id="CLU_3252418_0_0_7"/>
<accession>T5LDU4</accession>
<dbReference type="AlphaFoldDB" id="T5LDU4"/>
<comment type="caution">
    <text evidence="1">The sequence shown here is derived from an EMBL/GenBank/DDBJ whole genome shotgun (WGS) entry which is preliminary data.</text>
</comment>
<proteinExistence type="predicted"/>
<gene>
    <name evidence="1" type="ORF">HRAG_02434</name>
</gene>
<evidence type="ECO:0000313" key="1">
    <source>
        <dbReference type="EMBL" id="EQM94753.1"/>
    </source>
</evidence>
<sequence>MKNGESKTLFTKSLCVDLHIANFFVNVKMIKHILMNQGNKGN</sequence>
<dbReference type="Proteomes" id="UP000005085">
    <property type="component" value="Unassembled WGS sequence"/>
</dbReference>
<organism evidence="1 2">
    <name type="scientific">Helicobacter bilis ATCC 43879</name>
    <dbReference type="NCBI Taxonomy" id="613026"/>
    <lineage>
        <taxon>Bacteria</taxon>
        <taxon>Pseudomonadati</taxon>
        <taxon>Campylobacterota</taxon>
        <taxon>Epsilonproteobacteria</taxon>
        <taxon>Campylobacterales</taxon>
        <taxon>Helicobacteraceae</taxon>
        <taxon>Helicobacter</taxon>
    </lineage>
</organism>
<keyword evidence="2" id="KW-1185">Reference proteome</keyword>